<gene>
    <name evidence="1" type="ORF">NG895_10980</name>
</gene>
<comment type="caution">
    <text evidence="1">The sequence shown here is derived from an EMBL/GenBank/DDBJ whole genome shotgun (WGS) entry which is preliminary data.</text>
</comment>
<dbReference type="RefSeq" id="WP_252852531.1">
    <property type="nucleotide sequence ID" value="NZ_JAMXLR010000036.1"/>
</dbReference>
<sequence>MMLRGILVLLSVVVMGGCSNPPPAPTTPAELIAAYQSAYDRGDTQGVLALAKLEDAADAMFYAL</sequence>
<protein>
    <submittedName>
        <fullName evidence="1">Uncharacterized protein</fullName>
    </submittedName>
</protein>
<keyword evidence="2" id="KW-1185">Reference proteome</keyword>
<proteinExistence type="predicted"/>
<dbReference type="PROSITE" id="PS51257">
    <property type="entry name" value="PROKAR_LIPOPROTEIN"/>
    <property type="match status" value="1"/>
</dbReference>
<dbReference type="AlphaFoldDB" id="A0A9X2JIY5"/>
<dbReference type="Proteomes" id="UP001155241">
    <property type="component" value="Unassembled WGS sequence"/>
</dbReference>
<name>A0A9X2JIY5_9BACT</name>
<accession>A0A9X2JIY5</accession>
<dbReference type="EMBL" id="JAMXLR010000036">
    <property type="protein sequence ID" value="MCO6044429.1"/>
    <property type="molecule type" value="Genomic_DNA"/>
</dbReference>
<evidence type="ECO:0000313" key="1">
    <source>
        <dbReference type="EMBL" id="MCO6044429.1"/>
    </source>
</evidence>
<evidence type="ECO:0000313" key="2">
    <source>
        <dbReference type="Proteomes" id="UP001155241"/>
    </source>
</evidence>
<organism evidence="1 2">
    <name type="scientific">Aeoliella straminimaris</name>
    <dbReference type="NCBI Taxonomy" id="2954799"/>
    <lineage>
        <taxon>Bacteria</taxon>
        <taxon>Pseudomonadati</taxon>
        <taxon>Planctomycetota</taxon>
        <taxon>Planctomycetia</taxon>
        <taxon>Pirellulales</taxon>
        <taxon>Lacipirellulaceae</taxon>
        <taxon>Aeoliella</taxon>
    </lineage>
</organism>
<reference evidence="1" key="1">
    <citation type="submission" date="2022-06" db="EMBL/GenBank/DDBJ databases">
        <title>Aeoliella straminimaris, a novel planctomycete from sediments.</title>
        <authorList>
            <person name="Vitorino I.R."/>
            <person name="Lage O.M."/>
        </authorList>
    </citation>
    <scope>NUCLEOTIDE SEQUENCE</scope>
    <source>
        <strain evidence="1">ICT_H6.2</strain>
    </source>
</reference>